<evidence type="ECO:0000313" key="1">
    <source>
        <dbReference type="EMBL" id="KAK4540685.1"/>
    </source>
</evidence>
<evidence type="ECO:0000313" key="2">
    <source>
        <dbReference type="Proteomes" id="UP001324427"/>
    </source>
</evidence>
<dbReference type="PANTHER" id="PTHR42085">
    <property type="entry name" value="F-BOX DOMAIN-CONTAINING PROTEIN"/>
    <property type="match status" value="1"/>
</dbReference>
<accession>A0AAV9J6W0</accession>
<organism evidence="1 2">
    <name type="scientific">Oleoguttula mirabilis</name>
    <dbReference type="NCBI Taxonomy" id="1507867"/>
    <lineage>
        <taxon>Eukaryota</taxon>
        <taxon>Fungi</taxon>
        <taxon>Dikarya</taxon>
        <taxon>Ascomycota</taxon>
        <taxon>Pezizomycotina</taxon>
        <taxon>Dothideomycetes</taxon>
        <taxon>Dothideomycetidae</taxon>
        <taxon>Mycosphaerellales</taxon>
        <taxon>Teratosphaeriaceae</taxon>
        <taxon>Oleoguttula</taxon>
    </lineage>
</organism>
<name>A0AAV9J6W0_9PEZI</name>
<sequence>MESDTVIEAAPDKDCHLLRMPPELRLRIYDFYFGEEKACIVVWDEDDVKVRWQRDQTSTANESGSGLLRTCKTVHVEALPVLHAQCNLSILCNGDCHYYNHEKKNDTTFTAVRELDQHQQCGFLASIAKAEVWLCFECAYVRVEDMRTAPQLFTAMKHGQNTTQLTINMSVKHVEEQLAPITELLGRLRCEDTVCLGSHEAPETGWYISEEDYRVLLRAANANVPRFKAPRGSR</sequence>
<dbReference type="EMBL" id="JAVFHQ010000063">
    <property type="protein sequence ID" value="KAK4540685.1"/>
    <property type="molecule type" value="Genomic_DNA"/>
</dbReference>
<keyword evidence="2" id="KW-1185">Reference proteome</keyword>
<reference evidence="1 2" key="1">
    <citation type="submission" date="2021-11" db="EMBL/GenBank/DDBJ databases">
        <title>Black yeast isolated from Biological Soil Crust.</title>
        <authorList>
            <person name="Kurbessoian T."/>
        </authorList>
    </citation>
    <scope>NUCLEOTIDE SEQUENCE [LARGE SCALE GENOMIC DNA]</scope>
    <source>
        <strain evidence="1 2">CCFEE 5522</strain>
    </source>
</reference>
<proteinExistence type="predicted"/>
<comment type="caution">
    <text evidence="1">The sequence shown here is derived from an EMBL/GenBank/DDBJ whole genome shotgun (WGS) entry which is preliminary data.</text>
</comment>
<dbReference type="InterPro" id="IPR038883">
    <property type="entry name" value="AN11006-like"/>
</dbReference>
<dbReference type="PANTHER" id="PTHR42085:SF1">
    <property type="entry name" value="F-BOX DOMAIN-CONTAINING PROTEIN"/>
    <property type="match status" value="1"/>
</dbReference>
<protein>
    <submittedName>
        <fullName evidence="1">Uncharacterized protein</fullName>
    </submittedName>
</protein>
<dbReference type="Proteomes" id="UP001324427">
    <property type="component" value="Unassembled WGS sequence"/>
</dbReference>
<dbReference type="AlphaFoldDB" id="A0AAV9J6W0"/>
<gene>
    <name evidence="1" type="ORF">LTR36_009016</name>
</gene>